<keyword evidence="3" id="KW-0176">Collagen</keyword>
<dbReference type="Pfam" id="PF01391">
    <property type="entry name" value="Collagen"/>
    <property type="match status" value="1"/>
</dbReference>
<dbReference type="PROSITE" id="PS51257">
    <property type="entry name" value="PROKAR_LIPOPROTEIN"/>
    <property type="match status" value="1"/>
</dbReference>
<dbReference type="InterPro" id="IPR008160">
    <property type="entry name" value="Collagen"/>
</dbReference>
<name>A0A5B7SWT1_9FLAO</name>
<organism evidence="3 4">
    <name type="scientific">Aggregatimonas sangjinii</name>
    <dbReference type="NCBI Taxonomy" id="2583587"/>
    <lineage>
        <taxon>Bacteria</taxon>
        <taxon>Pseudomonadati</taxon>
        <taxon>Bacteroidota</taxon>
        <taxon>Flavobacteriia</taxon>
        <taxon>Flavobacteriales</taxon>
        <taxon>Flavobacteriaceae</taxon>
        <taxon>Aggregatimonas</taxon>
    </lineage>
</organism>
<gene>
    <name evidence="3" type="ORF">FGM00_17315</name>
</gene>
<evidence type="ECO:0000313" key="4">
    <source>
        <dbReference type="Proteomes" id="UP000310017"/>
    </source>
</evidence>
<feature type="region of interest" description="Disordered" evidence="1">
    <location>
        <begin position="29"/>
        <end position="61"/>
    </location>
</feature>
<feature type="signal peptide" evidence="2">
    <location>
        <begin position="1"/>
        <end position="21"/>
    </location>
</feature>
<evidence type="ECO:0000313" key="3">
    <source>
        <dbReference type="EMBL" id="QCX01789.1"/>
    </source>
</evidence>
<sequence length="193" mass="20837">MKTYAIFKIVGLSLITCFALACEKDGVEGPVGPQGPQGEQGVAGPQGEPGEDGEDGEPGAANVTYSDWIPSGFAENIESGTATFAIDAPLLTDEIRNDGIILMYARNDESNTIYGIPITLGVFQESYFFRTPQAGELVLRIHSLDGSNIGSTFFDVYRYVLIPRGTTTGKSAVAEDYSEMSYDEIAERFQIPE</sequence>
<keyword evidence="2" id="KW-0732">Signal</keyword>
<dbReference type="RefSeq" id="WP_138854126.1">
    <property type="nucleotide sequence ID" value="NZ_CP040710.1"/>
</dbReference>
<dbReference type="Gene3D" id="1.20.5.320">
    <property type="entry name" value="6-Phosphogluconate Dehydrogenase, domain 3"/>
    <property type="match status" value="1"/>
</dbReference>
<dbReference type="AlphaFoldDB" id="A0A5B7SWT1"/>
<proteinExistence type="predicted"/>
<evidence type="ECO:0000256" key="2">
    <source>
        <dbReference type="SAM" id="SignalP"/>
    </source>
</evidence>
<accession>A0A5B7SWT1</accession>
<feature type="chain" id="PRO_5023021063" evidence="2">
    <location>
        <begin position="22"/>
        <end position="193"/>
    </location>
</feature>
<dbReference type="Proteomes" id="UP000310017">
    <property type="component" value="Chromosome"/>
</dbReference>
<evidence type="ECO:0000256" key="1">
    <source>
        <dbReference type="SAM" id="MobiDB-lite"/>
    </source>
</evidence>
<reference evidence="3 4" key="1">
    <citation type="submission" date="2019-05" db="EMBL/GenBank/DDBJ databases">
        <title>Genome sequencing of F202Z8.</title>
        <authorList>
            <person name="Kwon Y.M."/>
        </authorList>
    </citation>
    <scope>NUCLEOTIDE SEQUENCE [LARGE SCALE GENOMIC DNA]</scope>
    <source>
        <strain evidence="3 4">F202Z8</strain>
    </source>
</reference>
<dbReference type="OrthoDB" id="679784at2"/>
<feature type="compositionally biased region" description="Low complexity" evidence="1">
    <location>
        <begin position="29"/>
        <end position="48"/>
    </location>
</feature>
<protein>
    <submittedName>
        <fullName evidence="3">Collagen-like protein</fullName>
    </submittedName>
</protein>
<dbReference type="KEGG" id="asag:FGM00_17315"/>
<dbReference type="EMBL" id="CP040710">
    <property type="protein sequence ID" value="QCX01789.1"/>
    <property type="molecule type" value="Genomic_DNA"/>
</dbReference>
<keyword evidence="4" id="KW-1185">Reference proteome</keyword>